<feature type="compositionally biased region" description="Polar residues" evidence="1">
    <location>
        <begin position="26"/>
        <end position="50"/>
    </location>
</feature>
<sequence length="554" mass="60200">MSDDVENVEVEARKRKRRRPIRQEGFRSSGTYSKSQEYVGTGSKTRVDPPTSTYFPAMDVVLKSLLACFLVYKVVAMLWRHLWAKSKRTGAPIVEEVGTWKHLAAGEESVVMTFTPTRRRNSSGARKKNHPGQGLKVSTRGGSQPGSPISGEGGGSQPGTPILIRGGNANGNFATPRRKASSISGDLSQFNWIFFSPQKPQARPTGGEGHAPFRDYGDNLCNSPTLQNRDPYQSSRLMRKHLLSLIPMLRQAALHESLTKLFLVAQEKDHSALMGSGASPRLSKREEANIRAKKAHLMMMSLFAAFEDELKRGMPLPRSSTTASIGIEQALKDACRERVAINGVEIKYENPASVAPDLAAKELTERLCEGVEECSGRKDRETVGRLVGRILGALCRTGSGGDTYCAVNALFDIAGTQQKTRGLGLDEEEEEAVVFPFLIMPANVLGDDDKASGGDVDIPGPLRLDFKGSGGSEGGGAVAEIVTTSLLDVHLADEVMQPAAGNSAKKSKQVFRSRTENGMARPLVRLKATILEVISMESNSGNRERSLRLEAFEM</sequence>
<dbReference type="Proteomes" id="UP001165065">
    <property type="component" value="Unassembled WGS sequence"/>
</dbReference>
<reference evidence="3" key="1">
    <citation type="journal article" date="2023" name="Commun. Biol.">
        <title>Genome analysis of Parmales, the sister group of diatoms, reveals the evolutionary specialization of diatoms from phago-mixotrophs to photoautotrophs.</title>
        <authorList>
            <person name="Ban H."/>
            <person name="Sato S."/>
            <person name="Yoshikawa S."/>
            <person name="Yamada K."/>
            <person name="Nakamura Y."/>
            <person name="Ichinomiya M."/>
            <person name="Sato N."/>
            <person name="Blanc-Mathieu R."/>
            <person name="Endo H."/>
            <person name="Kuwata A."/>
            <person name="Ogata H."/>
        </authorList>
    </citation>
    <scope>NUCLEOTIDE SEQUENCE [LARGE SCALE GENOMIC DNA]</scope>
</reference>
<comment type="caution">
    <text evidence="2">The sequence shown here is derived from an EMBL/GenBank/DDBJ whole genome shotgun (WGS) entry which is preliminary data.</text>
</comment>
<evidence type="ECO:0000256" key="1">
    <source>
        <dbReference type="SAM" id="MobiDB-lite"/>
    </source>
</evidence>
<dbReference type="OrthoDB" id="195468at2759"/>
<evidence type="ECO:0000313" key="3">
    <source>
        <dbReference type="Proteomes" id="UP001165065"/>
    </source>
</evidence>
<evidence type="ECO:0000313" key="2">
    <source>
        <dbReference type="EMBL" id="GMI44623.1"/>
    </source>
</evidence>
<name>A0A9W7LCB4_9STRA</name>
<feature type="compositionally biased region" description="Basic residues" evidence="1">
    <location>
        <begin position="117"/>
        <end position="130"/>
    </location>
</feature>
<feature type="compositionally biased region" description="Low complexity" evidence="1">
    <location>
        <begin position="141"/>
        <end position="150"/>
    </location>
</feature>
<dbReference type="EMBL" id="BRYA01001488">
    <property type="protein sequence ID" value="GMI44623.1"/>
    <property type="molecule type" value="Genomic_DNA"/>
</dbReference>
<dbReference type="AlphaFoldDB" id="A0A9W7LCB4"/>
<feature type="region of interest" description="Disordered" evidence="1">
    <location>
        <begin position="1"/>
        <end position="50"/>
    </location>
</feature>
<gene>
    <name evidence="2" type="ORF">TrCOL_g205</name>
</gene>
<protein>
    <submittedName>
        <fullName evidence="2">Uncharacterized protein</fullName>
    </submittedName>
</protein>
<keyword evidence="3" id="KW-1185">Reference proteome</keyword>
<feature type="region of interest" description="Disordered" evidence="1">
    <location>
        <begin position="114"/>
        <end position="180"/>
    </location>
</feature>
<proteinExistence type="predicted"/>
<organism evidence="2 3">
    <name type="scientific">Triparma columacea</name>
    <dbReference type="NCBI Taxonomy" id="722753"/>
    <lineage>
        <taxon>Eukaryota</taxon>
        <taxon>Sar</taxon>
        <taxon>Stramenopiles</taxon>
        <taxon>Ochrophyta</taxon>
        <taxon>Bolidophyceae</taxon>
        <taxon>Parmales</taxon>
        <taxon>Triparmaceae</taxon>
        <taxon>Triparma</taxon>
    </lineage>
</organism>
<accession>A0A9W7LCB4</accession>